<name>A0A151K0Y3_9HYME</name>
<evidence type="ECO:0000313" key="2">
    <source>
        <dbReference type="Proteomes" id="UP000078541"/>
    </source>
</evidence>
<organism evidence="1 2">
    <name type="scientific">Trachymyrmex septentrionalis</name>
    <dbReference type="NCBI Taxonomy" id="34720"/>
    <lineage>
        <taxon>Eukaryota</taxon>
        <taxon>Metazoa</taxon>
        <taxon>Ecdysozoa</taxon>
        <taxon>Arthropoda</taxon>
        <taxon>Hexapoda</taxon>
        <taxon>Insecta</taxon>
        <taxon>Pterygota</taxon>
        <taxon>Neoptera</taxon>
        <taxon>Endopterygota</taxon>
        <taxon>Hymenoptera</taxon>
        <taxon>Apocrita</taxon>
        <taxon>Aculeata</taxon>
        <taxon>Formicoidea</taxon>
        <taxon>Formicidae</taxon>
        <taxon>Myrmicinae</taxon>
        <taxon>Trachymyrmex</taxon>
    </lineage>
</organism>
<accession>A0A151K0Y3</accession>
<dbReference type="EMBL" id="KQ981248">
    <property type="protein sequence ID" value="KYN44262.1"/>
    <property type="molecule type" value="Genomic_DNA"/>
</dbReference>
<dbReference type="PROSITE" id="PS51257">
    <property type="entry name" value="PROKAR_LIPOPROTEIN"/>
    <property type="match status" value="1"/>
</dbReference>
<reference evidence="1 2" key="1">
    <citation type="submission" date="2016-03" db="EMBL/GenBank/DDBJ databases">
        <title>Trachymyrmex septentrionalis WGS genome.</title>
        <authorList>
            <person name="Nygaard S."/>
            <person name="Hu H."/>
            <person name="Boomsma J."/>
            <person name="Zhang G."/>
        </authorList>
    </citation>
    <scope>NUCLEOTIDE SEQUENCE [LARGE SCALE GENOMIC DNA]</scope>
    <source>
        <strain evidence="1">Tsep2-gDNA-1</strain>
        <tissue evidence="1">Whole body</tissue>
    </source>
</reference>
<gene>
    <name evidence="1" type="ORF">ALC56_01325</name>
</gene>
<evidence type="ECO:0000313" key="1">
    <source>
        <dbReference type="EMBL" id="KYN44262.1"/>
    </source>
</evidence>
<protein>
    <submittedName>
        <fullName evidence="1">Uncharacterized protein</fullName>
    </submittedName>
</protein>
<dbReference type="Proteomes" id="UP000078541">
    <property type="component" value="Unassembled WGS sequence"/>
</dbReference>
<sequence length="77" mass="8727">MTIQTRQPMFIYGCTIALACSANELDASNDQDVDIFKMSNTLSRATLKIKSHRTVVKRDTSGPARYQKFREANMKVL</sequence>
<proteinExistence type="predicted"/>
<keyword evidence="2" id="KW-1185">Reference proteome</keyword>
<dbReference type="AlphaFoldDB" id="A0A151K0Y3"/>